<organism evidence="5">
    <name type="scientific">Timema poppense</name>
    <name type="common">Walking stick</name>
    <dbReference type="NCBI Taxonomy" id="170557"/>
    <lineage>
        <taxon>Eukaryota</taxon>
        <taxon>Metazoa</taxon>
        <taxon>Ecdysozoa</taxon>
        <taxon>Arthropoda</taxon>
        <taxon>Hexapoda</taxon>
        <taxon>Insecta</taxon>
        <taxon>Pterygota</taxon>
        <taxon>Neoptera</taxon>
        <taxon>Polyneoptera</taxon>
        <taxon>Phasmatodea</taxon>
        <taxon>Timematodea</taxon>
        <taxon>Timematoidea</taxon>
        <taxon>Timematidae</taxon>
        <taxon>Timema</taxon>
    </lineage>
</organism>
<accession>A0A7R9D8N2</accession>
<evidence type="ECO:0000313" key="5">
    <source>
        <dbReference type="EMBL" id="CAD7409236.1"/>
    </source>
</evidence>
<evidence type="ECO:0000256" key="3">
    <source>
        <dbReference type="ARBA" id="ARBA00023242"/>
    </source>
</evidence>
<dbReference type="InterPro" id="IPR035979">
    <property type="entry name" value="RBD_domain_sf"/>
</dbReference>
<dbReference type="GO" id="GO:0005634">
    <property type="term" value="C:nucleus"/>
    <property type="evidence" value="ECO:0007669"/>
    <property type="project" value="UniProtKB-SubCell"/>
</dbReference>
<proteinExistence type="predicted"/>
<evidence type="ECO:0000256" key="4">
    <source>
        <dbReference type="SAM" id="MobiDB-lite"/>
    </source>
</evidence>
<dbReference type="GO" id="GO:0003723">
    <property type="term" value="F:RNA binding"/>
    <property type="evidence" value="ECO:0007669"/>
    <property type="project" value="UniProtKB-KW"/>
</dbReference>
<evidence type="ECO:0000256" key="1">
    <source>
        <dbReference type="ARBA" id="ARBA00004123"/>
    </source>
</evidence>
<feature type="compositionally biased region" description="Basic and acidic residues" evidence="4">
    <location>
        <begin position="50"/>
        <end position="74"/>
    </location>
</feature>
<sequence>METKGPYWRRQVEGEVWKDQEGKRMLDSQATHRDRNVSWKLKGQVEGEVWKDQEGKRMSDSQATHRDRNTDRRTMKPKIWMYKDKLSGKPKGEATVTYDDSNAAKSAIDWFDDDALKQGLQRLGHQSADSAT</sequence>
<evidence type="ECO:0000256" key="2">
    <source>
        <dbReference type="ARBA" id="ARBA00022884"/>
    </source>
</evidence>
<keyword evidence="2" id="KW-0694">RNA-binding</keyword>
<name>A0A7R9D8N2_TIMPO</name>
<dbReference type="InterPro" id="IPR034870">
    <property type="entry name" value="TET_fam"/>
</dbReference>
<dbReference type="InterPro" id="IPR012677">
    <property type="entry name" value="Nucleotide-bd_a/b_plait_sf"/>
</dbReference>
<keyword evidence="3" id="KW-0539">Nucleus</keyword>
<comment type="subcellular location">
    <subcellularLocation>
        <location evidence="1">Nucleus</location>
    </subcellularLocation>
</comment>
<dbReference type="PANTHER" id="PTHR23238">
    <property type="entry name" value="RNA BINDING PROTEIN"/>
    <property type="match status" value="1"/>
</dbReference>
<dbReference type="SUPFAM" id="SSF54928">
    <property type="entry name" value="RNA-binding domain, RBD"/>
    <property type="match status" value="1"/>
</dbReference>
<protein>
    <submittedName>
        <fullName evidence="5">Uncharacterized protein</fullName>
    </submittedName>
</protein>
<feature type="region of interest" description="Disordered" evidence="4">
    <location>
        <begin position="50"/>
        <end position="75"/>
    </location>
</feature>
<dbReference type="GO" id="GO:0006355">
    <property type="term" value="P:regulation of DNA-templated transcription"/>
    <property type="evidence" value="ECO:0007669"/>
    <property type="project" value="InterPro"/>
</dbReference>
<dbReference type="Gene3D" id="3.30.70.330">
    <property type="match status" value="1"/>
</dbReference>
<dbReference type="EMBL" id="OD004067">
    <property type="protein sequence ID" value="CAD7409236.1"/>
    <property type="molecule type" value="Genomic_DNA"/>
</dbReference>
<gene>
    <name evidence="5" type="ORF">TPSB3V08_LOCUS6727</name>
</gene>
<reference evidence="5" key="1">
    <citation type="submission" date="2020-11" db="EMBL/GenBank/DDBJ databases">
        <authorList>
            <person name="Tran Van P."/>
        </authorList>
    </citation>
    <scope>NUCLEOTIDE SEQUENCE</scope>
</reference>
<dbReference type="AlphaFoldDB" id="A0A7R9D8N2"/>